<dbReference type="HAMAP" id="MF_01102">
    <property type="entry name" value="MnmC"/>
    <property type="match status" value="1"/>
</dbReference>
<dbReference type="SUPFAM" id="SSF51905">
    <property type="entry name" value="FAD/NAD(P)-binding domain"/>
    <property type="match status" value="1"/>
</dbReference>
<keyword evidence="14" id="KW-1185">Reference proteome</keyword>
<comment type="catalytic activity">
    <reaction evidence="10">
        <text>5-aminomethyl-2-thiouridine(34) in tRNA + S-adenosyl-L-methionine = 5-methylaminomethyl-2-thiouridine(34) in tRNA + S-adenosyl-L-homocysteine + H(+)</text>
        <dbReference type="Rhea" id="RHEA:19569"/>
        <dbReference type="Rhea" id="RHEA-COMP:10195"/>
        <dbReference type="Rhea" id="RHEA-COMP:10197"/>
        <dbReference type="ChEBI" id="CHEBI:15378"/>
        <dbReference type="ChEBI" id="CHEBI:57856"/>
        <dbReference type="ChEBI" id="CHEBI:59789"/>
        <dbReference type="ChEBI" id="CHEBI:74454"/>
        <dbReference type="ChEBI" id="CHEBI:74455"/>
        <dbReference type="EC" id="2.1.1.61"/>
    </reaction>
</comment>
<sequence>MSIPHITPARLDFAADGTPWSADYADVYHSAHGALDQAQHVFLAGNDLPQAWQGREQFVIVETGFGLGHNFLATWQAWRADPHACQRLHFISVEQHPFTAADLARAHQASGAPAALSAALCAQWPMLVPGFQRLEFDGGRLVLTLLLGEAAQLLPQCRASVDAIYLDGFAPGKNPQMWSAEVFRALAGLSRTGSSLATWSVAGVVRQGLREAGFAVSKAEGFAGKRQMLRGHFAGKAVPAANALPHEALVIGAGLAGSGICARLAQRGWRLQLLESGAQPAQGASGNLAGAFRPQPSADDNYMARLTRAGFQYQLRDLARLASEGHKVRWSQCGVLHVARDEAQARKLARIVDSLAAPQEFIAWLDADAAAERAGQPCQAGAWWFAAGGWINPPSLCAAHLASCGEALQQRFNAHVARLSHADGQWHAYDADDQLLGRAAHVVLANAHDARRLFGREELGLYSARGQVSHVPTPALGEVNTVVCGSGYLTPAVDGVHALGATFMVHDQELDVRAAEHAENLDKLGKMLPQAGHGIDTSTLPGRASLRPITSDRMPMLGALPGPPGLWLLSGFGARGLVWGLLCAEQLASQMHGEPLPLERDLIRAIDPLRYLG</sequence>
<evidence type="ECO:0000259" key="11">
    <source>
        <dbReference type="Pfam" id="PF01266"/>
    </source>
</evidence>
<evidence type="ECO:0000313" key="13">
    <source>
        <dbReference type="EMBL" id="MEN3069248.1"/>
    </source>
</evidence>
<keyword evidence="6 10" id="KW-0819">tRNA processing</keyword>
<dbReference type="InterPro" id="IPR006076">
    <property type="entry name" value="FAD-dep_OxRdtase"/>
</dbReference>
<dbReference type="Gene3D" id="3.40.50.150">
    <property type="entry name" value="Vaccinia Virus protein VP39"/>
    <property type="match status" value="1"/>
</dbReference>
<dbReference type="EMBL" id="JBDIVE010000006">
    <property type="protein sequence ID" value="MEN3069248.1"/>
    <property type="molecule type" value="Genomic_DNA"/>
</dbReference>
<evidence type="ECO:0000313" key="14">
    <source>
        <dbReference type="Proteomes" id="UP001410394"/>
    </source>
</evidence>
<dbReference type="NCBIfam" id="NF002481">
    <property type="entry name" value="PRK01747.1-2"/>
    <property type="match status" value="1"/>
</dbReference>
<name>A0ABU9Z0D4_9RHOO</name>
<keyword evidence="9 10" id="KW-0511">Multifunctional enzyme</keyword>
<comment type="function">
    <text evidence="10">Catalyzes the last two steps in the biosynthesis of 5-methylaminomethyl-2-thiouridine (mnm(5)s(2)U) at the wobble position (U34) in tRNA. Catalyzes the FAD-dependent demodification of cmnm(5)s(2)U34 to nm(5)s(2)U34, followed by the transfer of a methyl group from S-adenosyl-L-methionine to nm(5)s(2)U34, to form mnm(5)s(2)U34.</text>
</comment>
<comment type="cofactor">
    <cofactor evidence="10">
        <name>FAD</name>
        <dbReference type="ChEBI" id="CHEBI:57692"/>
    </cofactor>
</comment>
<comment type="caution">
    <text evidence="13">The sequence shown here is derived from an EMBL/GenBank/DDBJ whole genome shotgun (WGS) entry which is preliminary data.</text>
</comment>
<dbReference type="InterPro" id="IPR008471">
    <property type="entry name" value="MnmC-like_methylTransf"/>
</dbReference>
<organism evidence="13 14">
    <name type="scientific">Uliginosibacterium sediminicola</name>
    <dbReference type="NCBI Taxonomy" id="2024550"/>
    <lineage>
        <taxon>Bacteria</taxon>
        <taxon>Pseudomonadati</taxon>
        <taxon>Pseudomonadota</taxon>
        <taxon>Betaproteobacteria</taxon>
        <taxon>Rhodocyclales</taxon>
        <taxon>Zoogloeaceae</taxon>
        <taxon>Uliginosibacterium</taxon>
    </lineage>
</organism>
<dbReference type="RefSeq" id="WP_345920019.1">
    <property type="nucleotide sequence ID" value="NZ_JBDIVE010000006.1"/>
</dbReference>
<dbReference type="EC" id="2.1.1.61" evidence="10"/>
<evidence type="ECO:0000256" key="1">
    <source>
        <dbReference type="ARBA" id="ARBA00022490"/>
    </source>
</evidence>
<evidence type="ECO:0000256" key="6">
    <source>
        <dbReference type="ARBA" id="ARBA00022694"/>
    </source>
</evidence>
<dbReference type="EC" id="1.5.-.-" evidence="10"/>
<evidence type="ECO:0000256" key="9">
    <source>
        <dbReference type="ARBA" id="ARBA00023268"/>
    </source>
</evidence>
<feature type="region of interest" description="FAD-dependent cmnm(5)s(2)U34 oxidoreductase" evidence="10">
    <location>
        <begin position="251"/>
        <end position="613"/>
    </location>
</feature>
<gene>
    <name evidence="10 13" type="primary">mnmC</name>
    <name evidence="13" type="ORF">ABDB84_12225</name>
</gene>
<comment type="similarity">
    <text evidence="10">In the C-terminal section; belongs to the DAO family.</text>
</comment>
<dbReference type="InterPro" id="IPR023032">
    <property type="entry name" value="tRNA_MAMT_biosynth_bifunc_MnmC"/>
</dbReference>
<comment type="similarity">
    <text evidence="10">In the N-terminal section; belongs to the methyltransferase superfamily. tRNA (mnm(5)s(2)U34)-methyltransferase family.</text>
</comment>
<dbReference type="Pfam" id="PF01266">
    <property type="entry name" value="DAO"/>
    <property type="match status" value="1"/>
</dbReference>
<keyword evidence="1 10" id="KW-0963">Cytoplasm</keyword>
<dbReference type="Gene3D" id="3.50.50.60">
    <property type="entry name" value="FAD/NAD(P)-binding domain"/>
    <property type="match status" value="1"/>
</dbReference>
<dbReference type="Pfam" id="PF05430">
    <property type="entry name" value="Methyltransf_30"/>
    <property type="match status" value="1"/>
</dbReference>
<accession>A0ABU9Z0D4</accession>
<evidence type="ECO:0000256" key="7">
    <source>
        <dbReference type="ARBA" id="ARBA00022827"/>
    </source>
</evidence>
<evidence type="ECO:0000256" key="2">
    <source>
        <dbReference type="ARBA" id="ARBA00022603"/>
    </source>
</evidence>
<dbReference type="PANTHER" id="PTHR13847:SF283">
    <property type="entry name" value="TRNA 5-METHYLAMINOMETHYL-2-THIOURIDINE BIOSYNTHESIS BIFUNCTIONAL PROTEIN MNMC"/>
    <property type="match status" value="1"/>
</dbReference>
<dbReference type="NCBIfam" id="TIGR03197">
    <property type="entry name" value="MnmC_Cterm"/>
    <property type="match status" value="1"/>
</dbReference>
<keyword evidence="2 10" id="KW-0489">Methyltransferase</keyword>
<evidence type="ECO:0000256" key="8">
    <source>
        <dbReference type="ARBA" id="ARBA00023002"/>
    </source>
</evidence>
<dbReference type="InterPro" id="IPR017610">
    <property type="entry name" value="tRNA_S-uridine_synth_MnmC_C"/>
</dbReference>
<evidence type="ECO:0000256" key="4">
    <source>
        <dbReference type="ARBA" id="ARBA00022679"/>
    </source>
</evidence>
<dbReference type="InterPro" id="IPR036188">
    <property type="entry name" value="FAD/NAD-bd_sf"/>
</dbReference>
<proteinExistence type="inferred from homology"/>
<dbReference type="Gene3D" id="3.30.9.10">
    <property type="entry name" value="D-Amino Acid Oxidase, subunit A, domain 2"/>
    <property type="match status" value="1"/>
</dbReference>
<dbReference type="PANTHER" id="PTHR13847">
    <property type="entry name" value="SARCOSINE DEHYDROGENASE-RELATED"/>
    <property type="match status" value="1"/>
</dbReference>
<dbReference type="InterPro" id="IPR047785">
    <property type="entry name" value="tRNA_MNMC2"/>
</dbReference>
<feature type="domain" description="FAD dependent oxidoreductase" evidence="11">
    <location>
        <begin position="248"/>
        <end position="589"/>
    </location>
</feature>
<protein>
    <recommendedName>
        <fullName evidence="10">tRNA 5-methylaminomethyl-2-thiouridine biosynthesis bifunctional protein MnmC</fullName>
        <shortName evidence="10">tRNA mnm(5)s(2)U biosynthesis bifunctional protein</shortName>
    </recommendedName>
    <domain>
        <recommendedName>
            <fullName evidence="10">tRNA (mnm(5)s(2)U34)-methyltransferase</fullName>
            <ecNumber evidence="10">2.1.1.61</ecNumber>
        </recommendedName>
    </domain>
    <domain>
        <recommendedName>
            <fullName evidence="10">FAD-dependent cmnm(5)s(2)U34 oxidoreductase</fullName>
            <ecNumber evidence="10">1.5.-.-</ecNumber>
        </recommendedName>
    </domain>
</protein>
<keyword evidence="3 10" id="KW-0285">Flavoprotein</keyword>
<dbReference type="SUPFAM" id="SSF54373">
    <property type="entry name" value="FAD-linked reductases, C-terminal domain"/>
    <property type="match status" value="1"/>
</dbReference>
<reference evidence="13 14" key="1">
    <citation type="journal article" date="2018" name="Int. J. Syst. Evol. Microbiol.">
        <title>Uliginosibacterium sediminicola sp. nov., isolated from freshwater sediment.</title>
        <authorList>
            <person name="Hwang W.M."/>
            <person name="Kim S.M."/>
            <person name="Kang K."/>
            <person name="Ahn T.Y."/>
        </authorList>
    </citation>
    <scope>NUCLEOTIDE SEQUENCE [LARGE SCALE GENOMIC DNA]</scope>
    <source>
        <strain evidence="13 14">M1-21</strain>
    </source>
</reference>
<keyword evidence="4 10" id="KW-0808">Transferase</keyword>
<dbReference type="Proteomes" id="UP001410394">
    <property type="component" value="Unassembled WGS sequence"/>
</dbReference>
<dbReference type="InterPro" id="IPR029063">
    <property type="entry name" value="SAM-dependent_MTases_sf"/>
</dbReference>
<keyword evidence="5 10" id="KW-0949">S-adenosyl-L-methionine</keyword>
<feature type="region of interest" description="tRNA (mnm(5)s(2)U34)-methyltransferase" evidence="10">
    <location>
        <begin position="1"/>
        <end position="234"/>
    </location>
</feature>
<keyword evidence="7 10" id="KW-0274">FAD</keyword>
<dbReference type="NCBIfam" id="NF002483">
    <property type="entry name" value="PRK01747.1-4"/>
    <property type="match status" value="1"/>
</dbReference>
<evidence type="ECO:0000256" key="10">
    <source>
        <dbReference type="HAMAP-Rule" id="MF_01102"/>
    </source>
</evidence>
<evidence type="ECO:0000256" key="3">
    <source>
        <dbReference type="ARBA" id="ARBA00022630"/>
    </source>
</evidence>
<feature type="domain" description="MnmC-like methyltransferase" evidence="12">
    <location>
        <begin position="116"/>
        <end position="232"/>
    </location>
</feature>
<comment type="subcellular location">
    <subcellularLocation>
        <location evidence="10">Cytoplasm</location>
    </subcellularLocation>
</comment>
<keyword evidence="8 10" id="KW-0560">Oxidoreductase</keyword>
<evidence type="ECO:0000259" key="12">
    <source>
        <dbReference type="Pfam" id="PF05430"/>
    </source>
</evidence>
<dbReference type="NCBIfam" id="NF033855">
    <property type="entry name" value="tRNA_MNMC2"/>
    <property type="match status" value="1"/>
</dbReference>
<evidence type="ECO:0000256" key="5">
    <source>
        <dbReference type="ARBA" id="ARBA00022691"/>
    </source>
</evidence>